<evidence type="ECO:0000313" key="2">
    <source>
        <dbReference type="EMBL" id="PWJ42934.1"/>
    </source>
</evidence>
<evidence type="ECO:0008006" key="4">
    <source>
        <dbReference type="Google" id="ProtNLM"/>
    </source>
</evidence>
<evidence type="ECO:0000313" key="3">
    <source>
        <dbReference type="Proteomes" id="UP000245535"/>
    </source>
</evidence>
<keyword evidence="1" id="KW-1133">Transmembrane helix</keyword>
<name>A0A315ZDV4_SEDFL</name>
<feature type="transmembrane region" description="Helical" evidence="1">
    <location>
        <begin position="109"/>
        <end position="129"/>
    </location>
</feature>
<proteinExistence type="predicted"/>
<reference evidence="2 3" key="1">
    <citation type="submission" date="2018-03" db="EMBL/GenBank/DDBJ databases">
        <title>Genomic Encyclopedia of Archaeal and Bacterial Type Strains, Phase II (KMG-II): from individual species to whole genera.</title>
        <authorList>
            <person name="Goeker M."/>
        </authorList>
    </citation>
    <scope>NUCLEOTIDE SEQUENCE [LARGE SCALE GENOMIC DNA]</scope>
    <source>
        <strain evidence="2 3">DSM 28229</strain>
    </source>
</reference>
<sequence>MNNCQNCTAQIAEDLQICNTCGFPLGGSKQEQAAFRAKQIIQKSKVKQSLKNLIAARIILIIWGVFYILAAFIPSFGIQSNAEIGISVVLGLIFIASSFLATKKPKIALIIPLSILIISYLLVLFISPIALFNGILWKALILMVLFYAYFRVRNAEKILAENPYLRTQLDTNR</sequence>
<feature type="transmembrane region" description="Helical" evidence="1">
    <location>
        <begin position="54"/>
        <end position="78"/>
    </location>
</feature>
<keyword evidence="1" id="KW-0812">Transmembrane</keyword>
<dbReference type="Proteomes" id="UP000245535">
    <property type="component" value="Unassembled WGS sequence"/>
</dbReference>
<accession>A0A315ZDV4</accession>
<dbReference type="AlphaFoldDB" id="A0A315ZDV4"/>
<comment type="caution">
    <text evidence="2">The sequence shown here is derived from an EMBL/GenBank/DDBJ whole genome shotgun (WGS) entry which is preliminary data.</text>
</comment>
<feature type="transmembrane region" description="Helical" evidence="1">
    <location>
        <begin position="84"/>
        <end position="102"/>
    </location>
</feature>
<organism evidence="2 3">
    <name type="scientific">Sediminitomix flava</name>
    <dbReference type="NCBI Taxonomy" id="379075"/>
    <lineage>
        <taxon>Bacteria</taxon>
        <taxon>Pseudomonadati</taxon>
        <taxon>Bacteroidota</taxon>
        <taxon>Cytophagia</taxon>
        <taxon>Cytophagales</taxon>
        <taxon>Flammeovirgaceae</taxon>
        <taxon>Sediminitomix</taxon>
    </lineage>
</organism>
<gene>
    <name evidence="2" type="ORF">BC781_102481</name>
</gene>
<feature type="transmembrane region" description="Helical" evidence="1">
    <location>
        <begin position="135"/>
        <end position="152"/>
    </location>
</feature>
<keyword evidence="1" id="KW-0472">Membrane</keyword>
<keyword evidence="3" id="KW-1185">Reference proteome</keyword>
<evidence type="ECO:0000256" key="1">
    <source>
        <dbReference type="SAM" id="Phobius"/>
    </source>
</evidence>
<dbReference type="OrthoDB" id="1448908at2"/>
<protein>
    <recommendedName>
        <fullName evidence="4">Zinc ribbon protein</fullName>
    </recommendedName>
</protein>
<dbReference type="EMBL" id="QGDO01000002">
    <property type="protein sequence ID" value="PWJ42934.1"/>
    <property type="molecule type" value="Genomic_DNA"/>
</dbReference>
<dbReference type="RefSeq" id="WP_109617053.1">
    <property type="nucleotide sequence ID" value="NZ_QGDO01000002.1"/>
</dbReference>